<dbReference type="EMBL" id="MCFC01000069">
    <property type="protein sequence ID" value="ORY24313.1"/>
    <property type="molecule type" value="Genomic_DNA"/>
</dbReference>
<keyword evidence="1" id="KW-0812">Transmembrane</keyword>
<accession>A0A1Y2AP18</accession>
<keyword evidence="1" id="KW-1133">Transmembrane helix</keyword>
<reference evidence="2 3" key="1">
    <citation type="submission" date="2016-07" db="EMBL/GenBank/DDBJ databases">
        <title>Pervasive Adenine N6-methylation of Active Genes in Fungi.</title>
        <authorList>
            <consortium name="DOE Joint Genome Institute"/>
            <person name="Mondo S.J."/>
            <person name="Dannebaum R.O."/>
            <person name="Kuo R.C."/>
            <person name="Labutti K."/>
            <person name="Haridas S."/>
            <person name="Kuo A."/>
            <person name="Salamov A."/>
            <person name="Ahrendt S.R."/>
            <person name="Lipzen A."/>
            <person name="Sullivan W."/>
            <person name="Andreopoulos W.B."/>
            <person name="Clum A."/>
            <person name="Lindquist E."/>
            <person name="Daum C."/>
            <person name="Ramamoorthy G.K."/>
            <person name="Gryganskyi A."/>
            <person name="Culley D."/>
            <person name="Magnuson J.K."/>
            <person name="James T.Y."/>
            <person name="O'Malley M.A."/>
            <person name="Stajich J.E."/>
            <person name="Spatafora J.W."/>
            <person name="Visel A."/>
            <person name="Grigoriev I.V."/>
        </authorList>
    </citation>
    <scope>NUCLEOTIDE SEQUENCE [LARGE SCALE GENOMIC DNA]</scope>
    <source>
        <strain evidence="2 3">68-887.2</strain>
    </source>
</reference>
<comment type="caution">
    <text evidence="2">The sequence shown here is derived from an EMBL/GenBank/DDBJ whole genome shotgun (WGS) entry which is preliminary data.</text>
</comment>
<dbReference type="InParanoid" id="A0A1Y2AP18"/>
<evidence type="ECO:0000313" key="3">
    <source>
        <dbReference type="Proteomes" id="UP000193986"/>
    </source>
</evidence>
<name>A0A1Y2AP18_9TREE</name>
<proteinExistence type="predicted"/>
<sequence>MVVYYLAADFIICFLRIGGEKLVDASACMESVRSISSDDRVERGGQIDWTAPICTCILCIFAFRRYIRKYLVARFIFMYRFIFS</sequence>
<dbReference type="Proteomes" id="UP000193986">
    <property type="component" value="Unassembled WGS sequence"/>
</dbReference>
<dbReference type="AlphaFoldDB" id="A0A1Y2AP18"/>
<evidence type="ECO:0000313" key="2">
    <source>
        <dbReference type="EMBL" id="ORY24313.1"/>
    </source>
</evidence>
<evidence type="ECO:0000256" key="1">
    <source>
        <dbReference type="SAM" id="Phobius"/>
    </source>
</evidence>
<protein>
    <submittedName>
        <fullName evidence="2">Uncharacterized protein</fullName>
    </submittedName>
</protein>
<keyword evidence="3" id="KW-1185">Reference proteome</keyword>
<gene>
    <name evidence="2" type="ORF">BCR39DRAFT_547454</name>
</gene>
<keyword evidence="1" id="KW-0472">Membrane</keyword>
<organism evidence="2 3">
    <name type="scientific">Naematelia encephala</name>
    <dbReference type="NCBI Taxonomy" id="71784"/>
    <lineage>
        <taxon>Eukaryota</taxon>
        <taxon>Fungi</taxon>
        <taxon>Dikarya</taxon>
        <taxon>Basidiomycota</taxon>
        <taxon>Agaricomycotina</taxon>
        <taxon>Tremellomycetes</taxon>
        <taxon>Tremellales</taxon>
        <taxon>Naemateliaceae</taxon>
        <taxon>Naematelia</taxon>
    </lineage>
</organism>
<feature type="transmembrane region" description="Helical" evidence="1">
    <location>
        <begin position="49"/>
        <end position="67"/>
    </location>
</feature>